<comment type="cofactor">
    <cofactor evidence="1">
        <name>Zn(2+)</name>
        <dbReference type="ChEBI" id="CHEBI:29105"/>
    </cofactor>
</comment>
<dbReference type="PANTHER" id="PTHR11705:SF143">
    <property type="entry name" value="SLL0236 PROTEIN"/>
    <property type="match status" value="1"/>
</dbReference>
<keyword evidence="5" id="KW-0862">Zinc</keyword>
<feature type="domain" description="Peptidase M14" evidence="8">
    <location>
        <begin position="16"/>
        <end position="309"/>
    </location>
</feature>
<dbReference type="InterPro" id="IPR000834">
    <property type="entry name" value="Peptidase_M14"/>
</dbReference>
<dbReference type="PROSITE" id="PS52035">
    <property type="entry name" value="PEPTIDASE_M14"/>
    <property type="match status" value="1"/>
</dbReference>
<keyword evidence="4" id="KW-0378">Hydrolase</keyword>
<dbReference type="SMART" id="SM00631">
    <property type="entry name" value="Zn_pept"/>
    <property type="match status" value="1"/>
</dbReference>
<keyword evidence="3" id="KW-0645">Protease</keyword>
<dbReference type="SUPFAM" id="SSF53187">
    <property type="entry name" value="Zn-dependent exopeptidases"/>
    <property type="match status" value="1"/>
</dbReference>
<evidence type="ECO:0000256" key="3">
    <source>
        <dbReference type="ARBA" id="ARBA00022670"/>
    </source>
</evidence>
<evidence type="ECO:0000259" key="8">
    <source>
        <dbReference type="PROSITE" id="PS52035"/>
    </source>
</evidence>
<evidence type="ECO:0000256" key="2">
    <source>
        <dbReference type="ARBA" id="ARBA00005988"/>
    </source>
</evidence>
<dbReference type="GO" id="GO:0004181">
    <property type="term" value="F:metallocarboxypeptidase activity"/>
    <property type="evidence" value="ECO:0007669"/>
    <property type="project" value="InterPro"/>
</dbReference>
<name>A0A832I9A3_9THEM</name>
<dbReference type="AlphaFoldDB" id="A0A832I9A3"/>
<dbReference type="Gene3D" id="3.40.630.10">
    <property type="entry name" value="Zn peptidases"/>
    <property type="match status" value="1"/>
</dbReference>
<gene>
    <name evidence="9" type="ORF">ENW55_01930</name>
</gene>
<comment type="caution">
    <text evidence="9">The sequence shown here is derived from an EMBL/GenBank/DDBJ whole genome shotgun (WGS) entry which is preliminary data.</text>
</comment>
<accession>A0A832I9A3</accession>
<evidence type="ECO:0000256" key="5">
    <source>
        <dbReference type="ARBA" id="ARBA00022833"/>
    </source>
</evidence>
<feature type="active site" description="Proton donor/acceptor" evidence="7">
    <location>
        <position position="279"/>
    </location>
</feature>
<evidence type="ECO:0000256" key="7">
    <source>
        <dbReference type="PROSITE-ProRule" id="PRU01379"/>
    </source>
</evidence>
<reference evidence="9" key="1">
    <citation type="journal article" date="2020" name="mSystems">
        <title>Genome- and Community-Level Interaction Insights into Carbon Utilization and Element Cycling Functions of Hydrothermarchaeota in Hydrothermal Sediment.</title>
        <authorList>
            <person name="Zhou Z."/>
            <person name="Liu Y."/>
            <person name="Xu W."/>
            <person name="Pan J."/>
            <person name="Luo Z.H."/>
            <person name="Li M."/>
        </authorList>
    </citation>
    <scope>NUCLEOTIDE SEQUENCE [LARGE SCALE GENOMIC DNA]</scope>
    <source>
        <strain evidence="9">SpSt-86</strain>
    </source>
</reference>
<evidence type="ECO:0000313" key="9">
    <source>
        <dbReference type="EMBL" id="HGZ78727.1"/>
    </source>
</evidence>
<evidence type="ECO:0000256" key="4">
    <source>
        <dbReference type="ARBA" id="ARBA00022801"/>
    </source>
</evidence>
<sequence>MSLLEKVIENVPNYTGFMTVEELNESSKALAKQFPNLVEMKQVGESVSGEPIYCLKIGHGKKNALLYGFPHPNEPVGSLMLDYLSWELARNEELRKLFDFTWYIVKVADVDGAILNEGWFKTPYSFRKYVYNYYRPAGNEQVEWSFPIEYKTLKYDKPSPETKALMEIIDSAKPDFIYSLHNAGFGGVYYYVSEDAPLLYPIFEKAAQDRDVPLSLGEPEVPFVKQYHQAVFQMPTTVDAYDFYEKYSQRDPAEIIMSGESSLGYARRFNPNLFEIVCEVPYYYDERICNLRQTKSVRRNLVLENLEFQKKDMDTLKEIYEKIKSHIDTHTKFQDALEYFMKSFEKAFEAEKKWAETAEELSRNATVAEKFDNEIASRSYSLFKWGMLYRLVKSQKGFKKDPILKQAAEQTKNLIDSRIKRLEKKTKFKVIPVKKLVQIQLTAGLYASLYKSLKS</sequence>
<proteinExistence type="inferred from homology"/>
<comment type="similarity">
    <text evidence="2 7">Belongs to the peptidase M14 family.</text>
</comment>
<dbReference type="GO" id="GO:0006508">
    <property type="term" value="P:proteolysis"/>
    <property type="evidence" value="ECO:0007669"/>
    <property type="project" value="UniProtKB-KW"/>
</dbReference>
<protein>
    <submittedName>
        <fullName evidence="9">Peptidase M14</fullName>
    </submittedName>
</protein>
<dbReference type="Pfam" id="PF00246">
    <property type="entry name" value="Peptidase_M14"/>
    <property type="match status" value="1"/>
</dbReference>
<dbReference type="PANTHER" id="PTHR11705">
    <property type="entry name" value="PROTEASE FAMILY M14 CARBOXYPEPTIDASE A,B"/>
    <property type="match status" value="1"/>
</dbReference>
<organism evidence="9">
    <name type="scientific">Pseudothermotoga hypogea</name>
    <dbReference type="NCBI Taxonomy" id="57487"/>
    <lineage>
        <taxon>Bacteria</taxon>
        <taxon>Thermotogati</taxon>
        <taxon>Thermotogota</taxon>
        <taxon>Thermotogae</taxon>
        <taxon>Thermotogales</taxon>
        <taxon>Thermotogaceae</taxon>
        <taxon>Pseudothermotoga</taxon>
    </lineage>
</organism>
<dbReference type="EMBL" id="DTKQ01000014">
    <property type="protein sequence ID" value="HGZ78727.1"/>
    <property type="molecule type" value="Genomic_DNA"/>
</dbReference>
<dbReference type="GO" id="GO:0005615">
    <property type="term" value="C:extracellular space"/>
    <property type="evidence" value="ECO:0007669"/>
    <property type="project" value="TreeGrafter"/>
</dbReference>
<evidence type="ECO:0000256" key="1">
    <source>
        <dbReference type="ARBA" id="ARBA00001947"/>
    </source>
</evidence>
<keyword evidence="6" id="KW-0482">Metalloprotease</keyword>
<dbReference type="GO" id="GO:0008270">
    <property type="term" value="F:zinc ion binding"/>
    <property type="evidence" value="ECO:0007669"/>
    <property type="project" value="InterPro"/>
</dbReference>
<evidence type="ECO:0000256" key="6">
    <source>
        <dbReference type="ARBA" id="ARBA00023049"/>
    </source>
</evidence>